<comment type="caution">
    <text evidence="2">The sequence shown here is derived from an EMBL/GenBank/DDBJ whole genome shotgun (WGS) entry which is preliminary data.</text>
</comment>
<dbReference type="EMBL" id="JAFEUZ010000036">
    <property type="protein sequence ID" value="KAG5464561.1"/>
    <property type="molecule type" value="Genomic_DNA"/>
</dbReference>
<evidence type="ECO:0000313" key="3">
    <source>
        <dbReference type="Proteomes" id="UP000673552"/>
    </source>
</evidence>
<accession>A0A836GT81</accession>
<dbReference type="InterPro" id="IPR047767">
    <property type="entry name" value="PSP1-like"/>
</dbReference>
<feature type="domain" description="PSP1 C-terminal" evidence="1">
    <location>
        <begin position="152"/>
        <end position="238"/>
    </location>
</feature>
<dbReference type="InterPro" id="IPR007557">
    <property type="entry name" value="PSP1_C"/>
</dbReference>
<proteinExistence type="predicted"/>
<dbReference type="KEGG" id="lmat:92510905"/>
<reference evidence="2 3" key="1">
    <citation type="submission" date="2021-03" db="EMBL/GenBank/DDBJ databases">
        <title>Leishmania (Mundinia) martiniquensis Genome sequencing and assembly.</title>
        <authorList>
            <person name="Almutairi H."/>
            <person name="Gatherer D."/>
        </authorList>
    </citation>
    <scope>NUCLEOTIDE SEQUENCE [LARGE SCALE GENOMIC DNA]</scope>
    <source>
        <strain evidence="2">LSCM1</strain>
    </source>
</reference>
<dbReference type="Pfam" id="PF04468">
    <property type="entry name" value="PSP1"/>
    <property type="match status" value="1"/>
</dbReference>
<name>A0A836GT81_9TRYP</name>
<dbReference type="PANTHER" id="PTHR43830:SF5">
    <property type="entry name" value="PSP1 C-TERMINAL DOMAIN-CONTAINING PROTEIN"/>
    <property type="match status" value="1"/>
</dbReference>
<dbReference type="OrthoDB" id="243127at2759"/>
<evidence type="ECO:0000313" key="2">
    <source>
        <dbReference type="EMBL" id="KAG5464561.1"/>
    </source>
</evidence>
<dbReference type="GO" id="GO:0005737">
    <property type="term" value="C:cytoplasm"/>
    <property type="evidence" value="ECO:0007669"/>
    <property type="project" value="TreeGrafter"/>
</dbReference>
<sequence length="242" mass="27274">MMFATLTDITNVQAPHSQPQKVKAVALSVASAAPALLRRPVARHNPYQWKCLPSGVNSAADMMADLEAAYAMPVQELFQEKEDRAPPAPGGPSVCNTLVQFKCHQAEYASTMELDKGQYVVVQGDRGIDIGVVIRVNKSSLKTYVERTGPVGSILRYATQREVDYWATDLKDAEAMAAAFCQAKARAHGLPMEIAYAEYQFDKKKLTFYYEARTRIDFVQLLKELYREYGCRIWMEKIRNHE</sequence>
<dbReference type="PANTHER" id="PTHR43830">
    <property type="entry name" value="PROTEIN PSP1"/>
    <property type="match status" value="1"/>
</dbReference>
<dbReference type="Proteomes" id="UP000673552">
    <property type="component" value="Chromosome 36"/>
</dbReference>
<organism evidence="2 3">
    <name type="scientific">Leishmania martiniquensis</name>
    <dbReference type="NCBI Taxonomy" id="1580590"/>
    <lineage>
        <taxon>Eukaryota</taxon>
        <taxon>Discoba</taxon>
        <taxon>Euglenozoa</taxon>
        <taxon>Kinetoplastea</taxon>
        <taxon>Metakinetoplastina</taxon>
        <taxon>Trypanosomatida</taxon>
        <taxon>Trypanosomatidae</taxon>
        <taxon>Leishmaniinae</taxon>
        <taxon>Leishmania</taxon>
    </lineage>
</organism>
<dbReference type="GeneID" id="92510905"/>
<dbReference type="PROSITE" id="PS51411">
    <property type="entry name" value="PSP1_C"/>
    <property type="match status" value="1"/>
</dbReference>
<gene>
    <name evidence="2" type="ORF">LSCM1_00752</name>
</gene>
<keyword evidence="3" id="KW-1185">Reference proteome</keyword>
<evidence type="ECO:0000259" key="1">
    <source>
        <dbReference type="PROSITE" id="PS51411"/>
    </source>
</evidence>
<dbReference type="AlphaFoldDB" id="A0A836GT81"/>
<protein>
    <recommendedName>
        <fullName evidence="1">PSP1 C-terminal domain-containing protein</fullName>
    </recommendedName>
</protein>
<dbReference type="RefSeq" id="XP_067174498.1">
    <property type="nucleotide sequence ID" value="XM_067318393.1"/>
</dbReference>
<dbReference type="NCBIfam" id="NF041131">
    <property type="entry name" value="RicT_YaaT_fam"/>
    <property type="match status" value="1"/>
</dbReference>